<reference evidence="1 2" key="1">
    <citation type="submission" date="2024-01" db="EMBL/GenBank/DDBJ databases">
        <title>Genome assemblies of Stephania.</title>
        <authorList>
            <person name="Yang L."/>
        </authorList>
    </citation>
    <scope>NUCLEOTIDE SEQUENCE [LARGE SCALE GENOMIC DNA]</scope>
    <source>
        <strain evidence="1">YNDBR</strain>
        <tissue evidence="1">Leaf</tissue>
    </source>
</reference>
<proteinExistence type="predicted"/>
<dbReference type="AlphaFoldDB" id="A0AAP0F905"/>
<dbReference type="EMBL" id="JBBNAF010000010">
    <property type="protein sequence ID" value="KAK9107104.1"/>
    <property type="molecule type" value="Genomic_DNA"/>
</dbReference>
<dbReference type="Proteomes" id="UP001420932">
    <property type="component" value="Unassembled WGS sequence"/>
</dbReference>
<evidence type="ECO:0000313" key="2">
    <source>
        <dbReference type="Proteomes" id="UP001420932"/>
    </source>
</evidence>
<protein>
    <submittedName>
        <fullName evidence="1">Uncharacterized protein</fullName>
    </submittedName>
</protein>
<accession>A0AAP0F905</accession>
<gene>
    <name evidence="1" type="ORF">Syun_023115</name>
</gene>
<evidence type="ECO:0000313" key="1">
    <source>
        <dbReference type="EMBL" id="KAK9107104.1"/>
    </source>
</evidence>
<comment type="caution">
    <text evidence="1">The sequence shown here is derived from an EMBL/GenBank/DDBJ whole genome shotgun (WGS) entry which is preliminary data.</text>
</comment>
<keyword evidence="2" id="KW-1185">Reference proteome</keyword>
<organism evidence="1 2">
    <name type="scientific">Stephania yunnanensis</name>
    <dbReference type="NCBI Taxonomy" id="152371"/>
    <lineage>
        <taxon>Eukaryota</taxon>
        <taxon>Viridiplantae</taxon>
        <taxon>Streptophyta</taxon>
        <taxon>Embryophyta</taxon>
        <taxon>Tracheophyta</taxon>
        <taxon>Spermatophyta</taxon>
        <taxon>Magnoliopsida</taxon>
        <taxon>Ranunculales</taxon>
        <taxon>Menispermaceae</taxon>
        <taxon>Menispermoideae</taxon>
        <taxon>Cissampelideae</taxon>
        <taxon>Stephania</taxon>
    </lineage>
</organism>
<sequence length="66" mass="7505">MILSTTRISKISHTLNLSSLCAQNQFSQYIKNPQFSPPRTQISQIASSRIEYCSISNQNSYNQSFC</sequence>
<name>A0AAP0F905_9MAGN</name>